<evidence type="ECO:0000256" key="3">
    <source>
        <dbReference type="ARBA" id="ARBA00022448"/>
    </source>
</evidence>
<evidence type="ECO:0000256" key="8">
    <source>
        <dbReference type="RuleBase" id="RU363032"/>
    </source>
</evidence>
<evidence type="ECO:0000256" key="4">
    <source>
        <dbReference type="ARBA" id="ARBA00022475"/>
    </source>
</evidence>
<keyword evidence="6 8" id="KW-1133">Transmembrane helix</keyword>
<dbReference type="GO" id="GO:0055085">
    <property type="term" value="P:transmembrane transport"/>
    <property type="evidence" value="ECO:0007669"/>
    <property type="project" value="InterPro"/>
</dbReference>
<dbReference type="PANTHER" id="PTHR42929:SF1">
    <property type="entry name" value="INNER MEMBRANE ABC TRANSPORTER PERMEASE PROTEIN YDCU-RELATED"/>
    <property type="match status" value="1"/>
</dbReference>
<dbReference type="Proteomes" id="UP000231409">
    <property type="component" value="Unassembled WGS sequence"/>
</dbReference>
<sequence length="287" mass="31512">MLKVRQQPFKTAVLALVWGWLLVLVLAPNLLVVGTSVLTRDAGSFIALPVNLDSYRRLLDPLYLDVFLHSLYMASVTTLCCLLIGYPFAWALSRLTKPRQTLLIFLLIVPFWTNSLVRTYALKLLLATNGLINNALIGLGLIDEPLQMLYTEGAVIVGLVYLLLPFMILPLYSVFEDLRRELLMASHDLGAGKLPTFIHVVVPLTLPGVIAGVMLVLLPAMGLFFVADILGGSRNLLVGNVIKNQFLDARDWPFGAAASILLTVAMAVLLLAHKLSERRLGNGESKP</sequence>
<keyword evidence="7 8" id="KW-0472">Membrane</keyword>
<evidence type="ECO:0000256" key="2">
    <source>
        <dbReference type="ARBA" id="ARBA00007069"/>
    </source>
</evidence>
<reference evidence="10 11" key="1">
    <citation type="submission" date="2017-09" db="EMBL/GenBank/DDBJ databases">
        <title>The draft genome sequences of Marinobacter sp. PWS21.</title>
        <authorList>
            <person name="Cao J."/>
        </authorList>
    </citation>
    <scope>NUCLEOTIDE SEQUENCE [LARGE SCALE GENOMIC DNA]</scope>
    <source>
        <strain evidence="10 11">PWS21</strain>
    </source>
</reference>
<organism evidence="10 11">
    <name type="scientific">Marinobacter profundi</name>
    <dbReference type="NCBI Taxonomy" id="2666256"/>
    <lineage>
        <taxon>Bacteria</taxon>
        <taxon>Pseudomonadati</taxon>
        <taxon>Pseudomonadota</taxon>
        <taxon>Gammaproteobacteria</taxon>
        <taxon>Pseudomonadales</taxon>
        <taxon>Marinobacteraceae</taxon>
        <taxon>Marinobacter</taxon>
    </lineage>
</organism>
<keyword evidence="4" id="KW-1003">Cell membrane</keyword>
<dbReference type="Gene3D" id="1.10.3720.10">
    <property type="entry name" value="MetI-like"/>
    <property type="match status" value="1"/>
</dbReference>
<feature type="transmembrane region" description="Helical" evidence="8">
    <location>
        <begin position="101"/>
        <end position="121"/>
    </location>
</feature>
<feature type="transmembrane region" description="Helical" evidence="8">
    <location>
        <begin position="252"/>
        <end position="272"/>
    </location>
</feature>
<dbReference type="CDD" id="cd06261">
    <property type="entry name" value="TM_PBP2"/>
    <property type="match status" value="1"/>
</dbReference>
<feature type="domain" description="ABC transmembrane type-1" evidence="9">
    <location>
        <begin position="67"/>
        <end position="273"/>
    </location>
</feature>
<evidence type="ECO:0000313" key="11">
    <source>
        <dbReference type="Proteomes" id="UP000231409"/>
    </source>
</evidence>
<protein>
    <submittedName>
        <fullName evidence="10">Spermidine/putrescine ABC transporter permease PotB</fullName>
    </submittedName>
</protein>
<keyword evidence="5 8" id="KW-0812">Transmembrane</keyword>
<feature type="transmembrane region" description="Helical" evidence="8">
    <location>
        <begin position="154"/>
        <end position="175"/>
    </location>
</feature>
<keyword evidence="11" id="KW-1185">Reference proteome</keyword>
<comment type="similarity">
    <text evidence="2">Belongs to the binding-protein-dependent transport system permease family. CysTW subfamily.</text>
</comment>
<dbReference type="Pfam" id="PF00528">
    <property type="entry name" value="BPD_transp_1"/>
    <property type="match status" value="1"/>
</dbReference>
<dbReference type="SUPFAM" id="SSF161098">
    <property type="entry name" value="MetI-like"/>
    <property type="match status" value="1"/>
</dbReference>
<dbReference type="InterPro" id="IPR035906">
    <property type="entry name" value="MetI-like_sf"/>
</dbReference>
<comment type="caution">
    <text evidence="10">The sequence shown here is derived from an EMBL/GenBank/DDBJ whole genome shotgun (WGS) entry which is preliminary data.</text>
</comment>
<dbReference type="PROSITE" id="PS50928">
    <property type="entry name" value="ABC_TM1"/>
    <property type="match status" value="1"/>
</dbReference>
<evidence type="ECO:0000256" key="5">
    <source>
        <dbReference type="ARBA" id="ARBA00022692"/>
    </source>
</evidence>
<keyword evidence="3 8" id="KW-0813">Transport</keyword>
<dbReference type="GO" id="GO:0005886">
    <property type="term" value="C:plasma membrane"/>
    <property type="evidence" value="ECO:0007669"/>
    <property type="project" value="UniProtKB-SubCell"/>
</dbReference>
<evidence type="ECO:0000256" key="6">
    <source>
        <dbReference type="ARBA" id="ARBA00022989"/>
    </source>
</evidence>
<gene>
    <name evidence="10" type="ORF">CLH61_10130</name>
</gene>
<dbReference type="EMBL" id="NTFH01000007">
    <property type="protein sequence ID" value="PHQ15460.1"/>
    <property type="molecule type" value="Genomic_DNA"/>
</dbReference>
<dbReference type="NCBIfam" id="NF007044">
    <property type="entry name" value="PRK09497.1"/>
    <property type="match status" value="1"/>
</dbReference>
<evidence type="ECO:0000256" key="7">
    <source>
        <dbReference type="ARBA" id="ARBA00023136"/>
    </source>
</evidence>
<dbReference type="InterPro" id="IPR000515">
    <property type="entry name" value="MetI-like"/>
</dbReference>
<evidence type="ECO:0000259" key="9">
    <source>
        <dbReference type="PROSITE" id="PS50928"/>
    </source>
</evidence>
<name>A0A2G1UM13_9GAMM</name>
<dbReference type="RefSeq" id="WP_099614584.1">
    <property type="nucleotide sequence ID" value="NZ_KZ319370.1"/>
</dbReference>
<dbReference type="AlphaFoldDB" id="A0A2G1UM13"/>
<feature type="transmembrane region" description="Helical" evidence="8">
    <location>
        <begin position="66"/>
        <end position="89"/>
    </location>
</feature>
<evidence type="ECO:0000313" key="10">
    <source>
        <dbReference type="EMBL" id="PHQ15460.1"/>
    </source>
</evidence>
<evidence type="ECO:0000256" key="1">
    <source>
        <dbReference type="ARBA" id="ARBA00004651"/>
    </source>
</evidence>
<comment type="subcellular location">
    <subcellularLocation>
        <location evidence="1 8">Cell membrane</location>
        <topology evidence="1 8">Multi-pass membrane protein</topology>
    </subcellularLocation>
</comment>
<feature type="transmembrane region" description="Helical" evidence="8">
    <location>
        <begin position="196"/>
        <end position="227"/>
    </location>
</feature>
<dbReference type="PANTHER" id="PTHR42929">
    <property type="entry name" value="INNER MEMBRANE ABC TRANSPORTER PERMEASE PROTEIN YDCU-RELATED-RELATED"/>
    <property type="match status" value="1"/>
</dbReference>
<accession>A0A2G1UM13</accession>
<feature type="transmembrane region" description="Helical" evidence="8">
    <location>
        <begin position="12"/>
        <end position="31"/>
    </location>
</feature>
<proteinExistence type="inferred from homology"/>